<evidence type="ECO:0000313" key="10">
    <source>
        <dbReference type="Proteomes" id="UP001149163"/>
    </source>
</evidence>
<dbReference type="NCBIfam" id="NF009905">
    <property type="entry name" value="PRK13368.1"/>
    <property type="match status" value="1"/>
</dbReference>
<dbReference type="EMBL" id="JAPQKN010000007">
    <property type="protein sequence ID" value="KAJ5153309.1"/>
    <property type="molecule type" value="Genomic_DNA"/>
</dbReference>
<evidence type="ECO:0000256" key="5">
    <source>
        <dbReference type="ARBA" id="ARBA00060624"/>
    </source>
</evidence>
<dbReference type="Proteomes" id="UP001149163">
    <property type="component" value="Unassembled WGS sequence"/>
</dbReference>
<dbReference type="GeneID" id="81431087"/>
<dbReference type="InterPro" id="IPR003329">
    <property type="entry name" value="Cytidylyl_trans"/>
</dbReference>
<sequence length="247" mass="27005">MDFIVIVPARFASTRLPGKPLADIHGRPMIAHVVQKAQESGAARVVVATEHPDIIKAAEAAHAEALLTRDDHESGTERLAEAVDLLKISDDAIVVNVQGDEPFIESHLIAQVARDLSLHGTEMATLATPIMSATDAADPNVVKVVLDADGNALYFSRAMIPWDRDAHDLNCAKEGLLRHIGVYAYRAGFLRAYPRLRPTSLEQTEKLEQLRALYYGKKIHVSITSSALSLSVDTKEDLEKIRNMSPA</sequence>
<comment type="caution">
    <text evidence="9">The sequence shown here is derived from an EMBL/GenBank/DDBJ whole genome shotgun (WGS) entry which is preliminary data.</text>
</comment>
<dbReference type="GO" id="GO:0016020">
    <property type="term" value="C:membrane"/>
    <property type="evidence" value="ECO:0007669"/>
    <property type="project" value="UniProtKB-SubCell"/>
</dbReference>
<dbReference type="EC" id="2.7.7.38" evidence="7"/>
<reference evidence="9" key="1">
    <citation type="submission" date="2022-11" db="EMBL/GenBank/DDBJ databases">
        <authorList>
            <person name="Petersen C."/>
        </authorList>
    </citation>
    <scope>NUCLEOTIDE SEQUENCE</scope>
    <source>
        <strain evidence="9">IBT 26290</strain>
    </source>
</reference>
<keyword evidence="3 9" id="KW-0548">Nucleotidyltransferase</keyword>
<accession>A0A9W9LG18</accession>
<dbReference type="RefSeq" id="XP_056539617.1">
    <property type="nucleotide sequence ID" value="XM_056691911.1"/>
</dbReference>
<protein>
    <recommendedName>
        <fullName evidence="7">3-deoxy-manno-octulosonate cytidylyltransferase</fullName>
        <ecNumber evidence="7">2.7.7.38</ecNumber>
    </recommendedName>
    <alternativeName>
        <fullName evidence="8">CMP-2-keto-3-deoxyoctulosonic acid synthase</fullName>
    </alternativeName>
</protein>
<name>A0A9W9LG18_9EURO</name>
<keyword evidence="10" id="KW-1185">Reference proteome</keyword>
<dbReference type="PANTHER" id="PTHR42866:SF2">
    <property type="entry name" value="3-DEOXY-MANNO-OCTULOSONATE CYTIDYLYLTRANSFERASE, MITOCHONDRIAL"/>
    <property type="match status" value="1"/>
</dbReference>
<comment type="pathway">
    <text evidence="5">Nucleotide-sugar biosynthesis; CMP-3-deoxy-D-manno-octulosonate biosynthesis; CMP-3-deoxy-D-manno-octulosonate from 3-deoxy-D-manno-octulosonate and CTP: step 1/1.</text>
</comment>
<dbReference type="Gene3D" id="3.90.550.10">
    <property type="entry name" value="Spore Coat Polysaccharide Biosynthesis Protein SpsA, Chain A"/>
    <property type="match status" value="1"/>
</dbReference>
<dbReference type="GO" id="GO:1901137">
    <property type="term" value="P:carbohydrate derivative biosynthetic process"/>
    <property type="evidence" value="ECO:0007669"/>
    <property type="project" value="UniProtKB-ARBA"/>
</dbReference>
<dbReference type="InterPro" id="IPR004528">
    <property type="entry name" value="KdsB"/>
</dbReference>
<dbReference type="NCBIfam" id="NF003952">
    <property type="entry name" value="PRK05450.1-5"/>
    <property type="match status" value="1"/>
</dbReference>
<comment type="similarity">
    <text evidence="6">Belongs to the KdsB family.</text>
</comment>
<comment type="catalytic activity">
    <reaction evidence="4">
        <text>3-deoxy-alpha-D-manno-oct-2-ulosonate + CTP = CMP-3-deoxy-beta-D-manno-octulosonate + diphosphate</text>
        <dbReference type="Rhea" id="RHEA:23448"/>
        <dbReference type="ChEBI" id="CHEBI:33019"/>
        <dbReference type="ChEBI" id="CHEBI:37563"/>
        <dbReference type="ChEBI" id="CHEBI:85986"/>
        <dbReference type="ChEBI" id="CHEBI:85987"/>
        <dbReference type="EC" id="2.7.7.38"/>
    </reaction>
</comment>
<dbReference type="Pfam" id="PF02348">
    <property type="entry name" value="CTP_transf_3"/>
    <property type="match status" value="1"/>
</dbReference>
<dbReference type="NCBIfam" id="TIGR00466">
    <property type="entry name" value="kdsB"/>
    <property type="match status" value="1"/>
</dbReference>
<dbReference type="PANTHER" id="PTHR42866">
    <property type="entry name" value="3-DEOXY-MANNO-OCTULOSONATE CYTIDYLYLTRANSFERASE"/>
    <property type="match status" value="1"/>
</dbReference>
<dbReference type="GO" id="GO:0008690">
    <property type="term" value="F:3-deoxy-manno-octulosonate cytidylyltransferase activity"/>
    <property type="evidence" value="ECO:0007669"/>
    <property type="project" value="UniProtKB-EC"/>
</dbReference>
<dbReference type="CDD" id="cd02517">
    <property type="entry name" value="CMP-KDO-Synthetase"/>
    <property type="match status" value="1"/>
</dbReference>
<dbReference type="GO" id="GO:0005829">
    <property type="term" value="C:cytosol"/>
    <property type="evidence" value="ECO:0007669"/>
    <property type="project" value="TreeGrafter"/>
</dbReference>
<evidence type="ECO:0000256" key="4">
    <source>
        <dbReference type="ARBA" id="ARBA00050198"/>
    </source>
</evidence>
<dbReference type="SUPFAM" id="SSF53448">
    <property type="entry name" value="Nucleotide-diphospho-sugar transferases"/>
    <property type="match status" value="1"/>
</dbReference>
<gene>
    <name evidence="9" type="ORF">N7482_009787</name>
</gene>
<evidence type="ECO:0000313" key="9">
    <source>
        <dbReference type="EMBL" id="KAJ5153309.1"/>
    </source>
</evidence>
<comment type="subcellular location">
    <subcellularLocation>
        <location evidence="1">Membrane</location>
    </subcellularLocation>
</comment>
<dbReference type="InterPro" id="IPR029044">
    <property type="entry name" value="Nucleotide-diphossugar_trans"/>
</dbReference>
<evidence type="ECO:0000256" key="8">
    <source>
        <dbReference type="ARBA" id="ARBA00082857"/>
    </source>
</evidence>
<keyword evidence="2" id="KW-0808">Transferase</keyword>
<evidence type="ECO:0000256" key="3">
    <source>
        <dbReference type="ARBA" id="ARBA00022695"/>
    </source>
</evidence>
<organism evidence="9 10">
    <name type="scientific">Penicillium canariense</name>
    <dbReference type="NCBI Taxonomy" id="189055"/>
    <lineage>
        <taxon>Eukaryota</taxon>
        <taxon>Fungi</taxon>
        <taxon>Dikarya</taxon>
        <taxon>Ascomycota</taxon>
        <taxon>Pezizomycotina</taxon>
        <taxon>Eurotiomycetes</taxon>
        <taxon>Eurotiomycetidae</taxon>
        <taxon>Eurotiales</taxon>
        <taxon>Aspergillaceae</taxon>
        <taxon>Penicillium</taxon>
    </lineage>
</organism>
<dbReference type="GO" id="GO:0044281">
    <property type="term" value="P:small molecule metabolic process"/>
    <property type="evidence" value="ECO:0007669"/>
    <property type="project" value="UniProtKB-ARBA"/>
</dbReference>
<reference evidence="9" key="2">
    <citation type="journal article" date="2023" name="IMA Fungus">
        <title>Comparative genomic study of the Penicillium genus elucidates a diverse pangenome and 15 lateral gene transfer events.</title>
        <authorList>
            <person name="Petersen C."/>
            <person name="Sorensen T."/>
            <person name="Nielsen M.R."/>
            <person name="Sondergaard T.E."/>
            <person name="Sorensen J.L."/>
            <person name="Fitzpatrick D.A."/>
            <person name="Frisvad J.C."/>
            <person name="Nielsen K.L."/>
        </authorList>
    </citation>
    <scope>NUCLEOTIDE SEQUENCE</scope>
    <source>
        <strain evidence="9">IBT 26290</strain>
    </source>
</reference>
<evidence type="ECO:0000256" key="2">
    <source>
        <dbReference type="ARBA" id="ARBA00022679"/>
    </source>
</evidence>
<evidence type="ECO:0000256" key="6">
    <source>
        <dbReference type="ARBA" id="ARBA00060845"/>
    </source>
</evidence>
<dbReference type="FunFam" id="3.90.550.10:FF:000011">
    <property type="entry name" value="3-deoxy-manno-octulosonate cytidylyltransferase"/>
    <property type="match status" value="1"/>
</dbReference>
<proteinExistence type="inferred from homology"/>
<evidence type="ECO:0000256" key="7">
    <source>
        <dbReference type="ARBA" id="ARBA00066873"/>
    </source>
</evidence>
<dbReference type="NCBIfam" id="NF003950">
    <property type="entry name" value="PRK05450.1-3"/>
    <property type="match status" value="1"/>
</dbReference>
<dbReference type="HAMAP" id="MF_00057">
    <property type="entry name" value="KdsB"/>
    <property type="match status" value="1"/>
</dbReference>
<evidence type="ECO:0000256" key="1">
    <source>
        <dbReference type="ARBA" id="ARBA00004370"/>
    </source>
</evidence>
<dbReference type="OrthoDB" id="10262032at2759"/>
<dbReference type="AlphaFoldDB" id="A0A9W9LG18"/>